<dbReference type="Proteomes" id="UP000220032">
    <property type="component" value="Unassembled WGS sequence"/>
</dbReference>
<reference evidence="2 3" key="1">
    <citation type="submission" date="2017-09" db="EMBL/GenBank/DDBJ databases">
        <title>Large-scale bioinformatics analysis of Bacillus genomes uncovers conserved roles of natural products in bacterial physiology.</title>
        <authorList>
            <consortium name="Agbiome Team Llc"/>
            <person name="Bleich R.M."/>
            <person name="Grubbs K.J."/>
            <person name="Santa Maria K.C."/>
            <person name="Allen S.E."/>
            <person name="Farag S."/>
            <person name="Shank E.A."/>
            <person name="Bowers A."/>
        </authorList>
    </citation>
    <scope>NUCLEOTIDE SEQUENCE [LARGE SCALE GENOMIC DNA]</scope>
    <source>
        <strain evidence="2 3">AFS022681</strain>
    </source>
</reference>
<evidence type="ECO:0000313" key="2">
    <source>
        <dbReference type="EMBL" id="PFE07725.1"/>
    </source>
</evidence>
<proteinExistence type="predicted"/>
<evidence type="ECO:0000256" key="1">
    <source>
        <dbReference type="SAM" id="Phobius"/>
    </source>
</evidence>
<comment type="caution">
    <text evidence="2">The sequence shown here is derived from an EMBL/GenBank/DDBJ whole genome shotgun (WGS) entry which is preliminary data.</text>
</comment>
<feature type="transmembrane region" description="Helical" evidence="1">
    <location>
        <begin position="45"/>
        <end position="71"/>
    </location>
</feature>
<protein>
    <submittedName>
        <fullName evidence="2">Uncharacterized protein</fullName>
    </submittedName>
</protein>
<sequence>MFIPNIFNKEFSPYIEAIFLTFLLIVQIMKDIIYEVIHNIFEKEIYIDINIICFELSIAFGTFSTLYSFIYKQNPNIVSYPLATIIYVVILLILGVLIVNRMQKESRELKNRDRFHNRIQ</sequence>
<accession>A0A2A8ZR33</accession>
<keyword evidence="1" id="KW-0812">Transmembrane</keyword>
<dbReference type="RefSeq" id="WP_098344086.1">
    <property type="nucleotide sequence ID" value="NZ_NTRR01000084.1"/>
</dbReference>
<dbReference type="AlphaFoldDB" id="A0A2A8ZR33"/>
<feature type="transmembrane region" description="Helical" evidence="1">
    <location>
        <begin position="14"/>
        <end position="33"/>
    </location>
</feature>
<keyword evidence="1" id="KW-0472">Membrane</keyword>
<keyword evidence="1" id="KW-1133">Transmembrane helix</keyword>
<gene>
    <name evidence="2" type="ORF">CN307_30635</name>
</gene>
<evidence type="ECO:0000313" key="3">
    <source>
        <dbReference type="Proteomes" id="UP000220032"/>
    </source>
</evidence>
<dbReference type="EMBL" id="NTRR01000084">
    <property type="protein sequence ID" value="PFE07725.1"/>
    <property type="molecule type" value="Genomic_DNA"/>
</dbReference>
<organism evidence="2 3">
    <name type="scientific">Bacillus cereus</name>
    <dbReference type="NCBI Taxonomy" id="1396"/>
    <lineage>
        <taxon>Bacteria</taxon>
        <taxon>Bacillati</taxon>
        <taxon>Bacillota</taxon>
        <taxon>Bacilli</taxon>
        <taxon>Bacillales</taxon>
        <taxon>Bacillaceae</taxon>
        <taxon>Bacillus</taxon>
        <taxon>Bacillus cereus group</taxon>
    </lineage>
</organism>
<feature type="transmembrane region" description="Helical" evidence="1">
    <location>
        <begin position="77"/>
        <end position="99"/>
    </location>
</feature>
<name>A0A2A8ZR33_BACCE</name>